<organism evidence="1 2">
    <name type="scientific">Vigna unguiculata</name>
    <name type="common">Cowpea</name>
    <dbReference type="NCBI Taxonomy" id="3917"/>
    <lineage>
        <taxon>Eukaryota</taxon>
        <taxon>Viridiplantae</taxon>
        <taxon>Streptophyta</taxon>
        <taxon>Embryophyta</taxon>
        <taxon>Tracheophyta</taxon>
        <taxon>Spermatophyta</taxon>
        <taxon>Magnoliopsida</taxon>
        <taxon>eudicotyledons</taxon>
        <taxon>Gunneridae</taxon>
        <taxon>Pentapetalae</taxon>
        <taxon>rosids</taxon>
        <taxon>fabids</taxon>
        <taxon>Fabales</taxon>
        <taxon>Fabaceae</taxon>
        <taxon>Papilionoideae</taxon>
        <taxon>50 kb inversion clade</taxon>
        <taxon>NPAAA clade</taxon>
        <taxon>indigoferoid/millettioid clade</taxon>
        <taxon>Phaseoleae</taxon>
        <taxon>Vigna</taxon>
    </lineage>
</organism>
<reference evidence="1 2" key="1">
    <citation type="submission" date="2019-04" db="EMBL/GenBank/DDBJ databases">
        <title>An improved genome assembly and genetic linkage map for asparagus bean, Vigna unguiculata ssp. sesquipedialis.</title>
        <authorList>
            <person name="Xia Q."/>
            <person name="Zhang R."/>
            <person name="Dong Y."/>
        </authorList>
    </citation>
    <scope>NUCLEOTIDE SEQUENCE [LARGE SCALE GENOMIC DNA]</scope>
    <source>
        <tissue evidence="1">Leaf</tissue>
    </source>
</reference>
<gene>
    <name evidence="1" type="ORF">DEO72_LG1g2362</name>
</gene>
<name>A0A4D6KL22_VIGUN</name>
<keyword evidence="2" id="KW-1185">Reference proteome</keyword>
<dbReference type="AlphaFoldDB" id="A0A4D6KL22"/>
<evidence type="ECO:0000313" key="1">
    <source>
        <dbReference type="EMBL" id="QCD78726.1"/>
    </source>
</evidence>
<evidence type="ECO:0000313" key="2">
    <source>
        <dbReference type="Proteomes" id="UP000501690"/>
    </source>
</evidence>
<dbReference type="Proteomes" id="UP000501690">
    <property type="component" value="Linkage Group LG1"/>
</dbReference>
<accession>A0A4D6KL22</accession>
<proteinExistence type="predicted"/>
<protein>
    <submittedName>
        <fullName evidence="1">Uncharacterized protein</fullName>
    </submittedName>
</protein>
<sequence length="146" mass="16200">MKAAMAAGAGAVEARWRFTAWWCAELRDLLQWCGVRPRGGVAEARWSERKRTRALMAGEVSCGRDGGVSWDACAAEMVALRRRCDAVVSGLVLLREGWRSNWCSHGCCVRKKMVAVVIAERERSCWTREEDGVAVRGGRKESFHGG</sequence>
<dbReference type="EMBL" id="CP039345">
    <property type="protein sequence ID" value="QCD78726.1"/>
    <property type="molecule type" value="Genomic_DNA"/>
</dbReference>